<feature type="transmembrane region" description="Helical" evidence="9">
    <location>
        <begin position="346"/>
        <end position="368"/>
    </location>
</feature>
<sequence>MTYNGTSGSIALDAAGDRTVATYNILNIYNEAQNSVGTIDAGTRTVTTFQAEIFPGNTTTVPVDFVMACSNDDYNMTVSACANSLRTVTLTQNSEDALRYCPDIEAFEASCDHASLKSAGAGLVMFGYAFIFIFLLALARVWSHKVIRLSQRKFLLIMIFGAFVALAGPLLSANQLSDVRCAALPCFTAVGYVLLFGPLFVKSWRVSVLMNNSRLRSKKVSNWRLYRRLAALIVATVGLLAVMLLVDPPKPQTSSKPVDDADGNVHLVPFETCAVESGTLGMLVILLLGLMTAYGCFVSYQIRHVTSELSEARWIFLSVYNGALLSMVTLAVVLGLDLTYAELHLFASLGSVLTCMVTVSLIMVPKLINIHKDVKFT</sequence>
<dbReference type="EMBL" id="BEYU01000543">
    <property type="protein sequence ID" value="GBG35250.1"/>
    <property type="molecule type" value="Genomic_DNA"/>
</dbReference>
<evidence type="ECO:0000256" key="8">
    <source>
        <dbReference type="ARBA" id="ARBA00023224"/>
    </source>
</evidence>
<feature type="transmembrane region" description="Helical" evidence="9">
    <location>
        <begin position="314"/>
        <end position="334"/>
    </location>
</feature>
<keyword evidence="12" id="KW-1185">Reference proteome</keyword>
<dbReference type="InParanoid" id="A0A2R5GWP4"/>
<keyword evidence="8" id="KW-0807">Transducer</keyword>
<organism evidence="11 12">
    <name type="scientific">Hondaea fermentalgiana</name>
    <dbReference type="NCBI Taxonomy" id="2315210"/>
    <lineage>
        <taxon>Eukaryota</taxon>
        <taxon>Sar</taxon>
        <taxon>Stramenopiles</taxon>
        <taxon>Bigyra</taxon>
        <taxon>Labyrinthulomycetes</taxon>
        <taxon>Thraustochytrida</taxon>
        <taxon>Thraustochytriidae</taxon>
        <taxon>Hondaea</taxon>
    </lineage>
</organism>
<keyword evidence="7" id="KW-0325">Glycoprotein</keyword>
<dbReference type="Pfam" id="PF00003">
    <property type="entry name" value="7tm_3"/>
    <property type="match status" value="1"/>
</dbReference>
<feature type="transmembrane region" description="Helical" evidence="9">
    <location>
        <begin position="119"/>
        <end position="142"/>
    </location>
</feature>
<gene>
    <name evidence="11" type="ORF">FCC1311_114732</name>
</gene>
<dbReference type="PANTHER" id="PTHR10519">
    <property type="entry name" value="GABA-B RECEPTOR"/>
    <property type="match status" value="1"/>
</dbReference>
<evidence type="ECO:0000256" key="2">
    <source>
        <dbReference type="ARBA" id="ARBA00022692"/>
    </source>
</evidence>
<keyword evidence="3 9" id="KW-1133">Transmembrane helix</keyword>
<comment type="subcellular location">
    <subcellularLocation>
        <location evidence="1">Membrane</location>
        <topology evidence="1">Multi-pass membrane protein</topology>
    </subcellularLocation>
</comment>
<dbReference type="PRINTS" id="PR01176">
    <property type="entry name" value="GABABRECEPTR"/>
</dbReference>
<dbReference type="AlphaFoldDB" id="A0A2R5GWP4"/>
<protein>
    <submittedName>
        <fullName evidence="11">Metabotropic glutamate receptor-like protein B</fullName>
    </submittedName>
</protein>
<feature type="transmembrane region" description="Helical" evidence="9">
    <location>
        <begin position="182"/>
        <end position="204"/>
    </location>
</feature>
<dbReference type="CDD" id="cd15047">
    <property type="entry name" value="7tmC_GABA-B-like"/>
    <property type="match status" value="1"/>
</dbReference>
<proteinExistence type="predicted"/>
<evidence type="ECO:0000256" key="6">
    <source>
        <dbReference type="ARBA" id="ARBA00023170"/>
    </source>
</evidence>
<feature type="non-terminal residue" evidence="11">
    <location>
        <position position="377"/>
    </location>
</feature>
<evidence type="ECO:0000256" key="7">
    <source>
        <dbReference type="ARBA" id="ARBA00023180"/>
    </source>
</evidence>
<dbReference type="InterPro" id="IPR017978">
    <property type="entry name" value="GPCR_3_C"/>
</dbReference>
<keyword evidence="6 11" id="KW-0675">Receptor</keyword>
<keyword evidence="2 9" id="KW-0812">Transmembrane</keyword>
<dbReference type="Proteomes" id="UP000241890">
    <property type="component" value="Unassembled WGS sequence"/>
</dbReference>
<dbReference type="PROSITE" id="PS50259">
    <property type="entry name" value="G_PROTEIN_RECEP_F3_4"/>
    <property type="match status" value="1"/>
</dbReference>
<dbReference type="GO" id="GO:0007214">
    <property type="term" value="P:gamma-aminobutyric acid signaling pathway"/>
    <property type="evidence" value="ECO:0007669"/>
    <property type="project" value="TreeGrafter"/>
</dbReference>
<reference evidence="11 12" key="1">
    <citation type="submission" date="2017-12" db="EMBL/GenBank/DDBJ databases">
        <title>Sequencing, de novo assembly and annotation of complete genome of a new Thraustochytrid species, strain FCC1311.</title>
        <authorList>
            <person name="Sedici K."/>
            <person name="Godart F."/>
            <person name="Aiese Cigliano R."/>
            <person name="Sanseverino W."/>
            <person name="Barakat M."/>
            <person name="Ortet P."/>
            <person name="Marechal E."/>
            <person name="Cagnac O."/>
            <person name="Amato A."/>
        </authorList>
    </citation>
    <scope>NUCLEOTIDE SEQUENCE [LARGE SCALE GENOMIC DNA]</scope>
</reference>
<feature type="transmembrane region" description="Helical" evidence="9">
    <location>
        <begin position="154"/>
        <end position="176"/>
    </location>
</feature>
<evidence type="ECO:0000256" key="1">
    <source>
        <dbReference type="ARBA" id="ARBA00004141"/>
    </source>
</evidence>
<dbReference type="GO" id="GO:0038039">
    <property type="term" value="C:G protein-coupled receptor heterodimeric complex"/>
    <property type="evidence" value="ECO:0007669"/>
    <property type="project" value="TreeGrafter"/>
</dbReference>
<dbReference type="PANTHER" id="PTHR10519:SF20">
    <property type="entry name" value="G-PROTEIN COUPLED RECEPTOR 156-RELATED"/>
    <property type="match status" value="1"/>
</dbReference>
<feature type="domain" description="G-protein coupled receptors family 3 profile" evidence="10">
    <location>
        <begin position="116"/>
        <end position="370"/>
    </location>
</feature>
<evidence type="ECO:0000256" key="5">
    <source>
        <dbReference type="ARBA" id="ARBA00023136"/>
    </source>
</evidence>
<keyword evidence="4" id="KW-0297">G-protein coupled receptor</keyword>
<evidence type="ECO:0000256" key="4">
    <source>
        <dbReference type="ARBA" id="ARBA00023040"/>
    </source>
</evidence>
<feature type="transmembrane region" description="Helical" evidence="9">
    <location>
        <begin position="280"/>
        <end position="302"/>
    </location>
</feature>
<evidence type="ECO:0000259" key="10">
    <source>
        <dbReference type="PROSITE" id="PS50259"/>
    </source>
</evidence>
<comment type="caution">
    <text evidence="11">The sequence shown here is derived from an EMBL/GenBank/DDBJ whole genome shotgun (WGS) entry which is preliminary data.</text>
</comment>
<dbReference type="OrthoDB" id="193333at2759"/>
<evidence type="ECO:0000256" key="3">
    <source>
        <dbReference type="ARBA" id="ARBA00022989"/>
    </source>
</evidence>
<dbReference type="GO" id="GO:0004965">
    <property type="term" value="F:G protein-coupled GABA receptor activity"/>
    <property type="evidence" value="ECO:0007669"/>
    <property type="project" value="InterPro"/>
</dbReference>
<evidence type="ECO:0000256" key="9">
    <source>
        <dbReference type="SAM" id="Phobius"/>
    </source>
</evidence>
<keyword evidence="5 9" id="KW-0472">Membrane</keyword>
<evidence type="ECO:0000313" key="11">
    <source>
        <dbReference type="EMBL" id="GBG35250.1"/>
    </source>
</evidence>
<accession>A0A2R5GWP4</accession>
<name>A0A2R5GWP4_9STRA</name>
<evidence type="ECO:0000313" key="12">
    <source>
        <dbReference type="Proteomes" id="UP000241890"/>
    </source>
</evidence>
<feature type="transmembrane region" description="Helical" evidence="9">
    <location>
        <begin position="225"/>
        <end position="246"/>
    </location>
</feature>
<dbReference type="InterPro" id="IPR002455">
    <property type="entry name" value="GPCR3_GABA-B"/>
</dbReference>